<name>C8NCC1_CARH6</name>
<dbReference type="GeneID" id="84789964"/>
<dbReference type="RefSeq" id="WP_004142382.1">
    <property type="nucleotide sequence ID" value="NZ_GG694027.1"/>
</dbReference>
<dbReference type="AlphaFoldDB" id="C8NCC1"/>
<dbReference type="OrthoDB" id="7366507at2"/>
<dbReference type="InterPro" id="IPR019289">
    <property type="entry name" value="Phage_tail_E/E"/>
</dbReference>
<sequence>MNNNTLTLSKAVTRDGKPVTAITLREPSAGELRGIKLFDLVQGDTGALVELLPRISTPALTKQEALGLSLRDTMLALNLVATMITGGEGADGNDDAGKPSP</sequence>
<proteinExistence type="predicted"/>
<dbReference type="Proteomes" id="UP000004870">
    <property type="component" value="Unassembled WGS sequence"/>
</dbReference>
<evidence type="ECO:0000313" key="1">
    <source>
        <dbReference type="EMBL" id="EEV87755.1"/>
    </source>
</evidence>
<gene>
    <name evidence="1" type="ORF">HMPREF0198_2149</name>
</gene>
<evidence type="ECO:0000313" key="2">
    <source>
        <dbReference type="Proteomes" id="UP000004870"/>
    </source>
</evidence>
<comment type="caution">
    <text evidence="1">The sequence shown here is derived from an EMBL/GenBank/DDBJ whole genome shotgun (WGS) entry which is preliminary data.</text>
</comment>
<dbReference type="Pfam" id="PF10109">
    <property type="entry name" value="Phage_TAC_7"/>
    <property type="match status" value="1"/>
</dbReference>
<accession>C8NCC1</accession>
<protein>
    <submittedName>
        <fullName evidence="1">Phage tail protein E</fullName>
    </submittedName>
</protein>
<keyword evidence="2" id="KW-1185">Reference proteome</keyword>
<reference evidence="1 2" key="1">
    <citation type="submission" date="2009-08" db="EMBL/GenBank/DDBJ databases">
        <authorList>
            <person name="Qin X."/>
            <person name="Bachman B."/>
            <person name="Battles P."/>
            <person name="Bell A."/>
            <person name="Bess C."/>
            <person name="Bickham C."/>
            <person name="Chaboub L."/>
            <person name="Chen D."/>
            <person name="Coyle M."/>
            <person name="Deiros D.R."/>
            <person name="Dinh H."/>
            <person name="Forbes L."/>
            <person name="Fowler G."/>
            <person name="Francisco L."/>
            <person name="Fu Q."/>
            <person name="Gubbala S."/>
            <person name="Hale W."/>
            <person name="Han Y."/>
            <person name="Hemphill L."/>
            <person name="Highlander S.K."/>
            <person name="Hirani K."/>
            <person name="Hogues M."/>
            <person name="Jackson L."/>
            <person name="Jakkamsetti A."/>
            <person name="Javaid M."/>
            <person name="Jiang H."/>
            <person name="Korchina V."/>
            <person name="Kovar C."/>
            <person name="Lara F."/>
            <person name="Lee S."/>
            <person name="Mata R."/>
            <person name="Mathew T."/>
            <person name="Moen C."/>
            <person name="Morales K."/>
            <person name="Munidasa M."/>
            <person name="Nazareth L."/>
            <person name="Ngo R."/>
            <person name="Nguyen L."/>
            <person name="Okwuonu G."/>
            <person name="Ongeri F."/>
            <person name="Patil S."/>
            <person name="Petrosino J."/>
            <person name="Pham C."/>
            <person name="Pham P."/>
            <person name="Pu L.-L."/>
            <person name="Puazo M."/>
            <person name="Raj R."/>
            <person name="Reid J."/>
            <person name="Rouhana J."/>
            <person name="Saada N."/>
            <person name="Shang Y."/>
            <person name="Simmons D."/>
            <person name="Thornton R."/>
            <person name="Warren J."/>
            <person name="Weissenberger G."/>
            <person name="Zhang J."/>
            <person name="Zhang L."/>
            <person name="Zhou C."/>
            <person name="Zhu D."/>
            <person name="Muzny D."/>
            <person name="Worley K."/>
            <person name="Gibbs R."/>
        </authorList>
    </citation>
    <scope>NUCLEOTIDE SEQUENCE [LARGE SCALE GENOMIC DNA]</scope>
    <source>
        <strain evidence="2">ATCC 15826 / DSM 8339 / NCTC 10426 / 6573</strain>
    </source>
</reference>
<dbReference type="HOGENOM" id="CLU_150496_0_1_6"/>
<organism evidence="1 2">
    <name type="scientific">Cardiobacterium hominis (strain ATCC 15826 / DSM 8339 / NCTC 10426 / 6573)</name>
    <dbReference type="NCBI Taxonomy" id="638300"/>
    <lineage>
        <taxon>Bacteria</taxon>
        <taxon>Pseudomonadati</taxon>
        <taxon>Pseudomonadota</taxon>
        <taxon>Gammaproteobacteria</taxon>
        <taxon>Cardiobacteriales</taxon>
        <taxon>Cardiobacteriaceae</taxon>
        <taxon>Cardiobacterium</taxon>
    </lineage>
</organism>
<dbReference type="EMBL" id="ACKY01000114">
    <property type="protein sequence ID" value="EEV87755.1"/>
    <property type="molecule type" value="Genomic_DNA"/>
</dbReference>